<dbReference type="SUPFAM" id="SSF53098">
    <property type="entry name" value="Ribonuclease H-like"/>
    <property type="match status" value="1"/>
</dbReference>
<dbReference type="HOGENOM" id="CLU_1416035_0_0_1"/>
<name>A0A093VMB6_TALMA</name>
<dbReference type="InterPro" id="IPR012337">
    <property type="entry name" value="RNaseH-like_sf"/>
</dbReference>
<gene>
    <name evidence="1" type="ORF">GQ26_0063500</name>
</gene>
<reference key="1">
    <citation type="journal article" date="2014" name="PLoS Genet.">
        <title>Signature Gene Expression Reveals Novel Clues to the Molecular Mechanisms of Dimorphic Transition in Penicillium marneffei.</title>
        <authorList>
            <person name="Yang E."/>
            <person name="Wang G."/>
            <person name="Cai J."/>
            <person name="Woo P.C."/>
            <person name="Lau S.K."/>
            <person name="Yuen K.-Y."/>
            <person name="Chow W.-N."/>
            <person name="Lin X."/>
        </authorList>
    </citation>
    <scope>NUCLEOTIDE SEQUENCE [LARGE SCALE GENOMIC DNA]</scope>
    <source>
        <strain>PM1</strain>
    </source>
</reference>
<evidence type="ECO:0000313" key="1">
    <source>
        <dbReference type="EMBL" id="KFX51114.1"/>
    </source>
</evidence>
<comment type="caution">
    <text evidence="1">The sequence shown here is derived from an EMBL/GenBank/DDBJ whole genome shotgun (WGS) entry which is preliminary data.</text>
</comment>
<sequence length="192" mass="21847">MYYLDPKNCHTNLQPQLQRRVNNVISKYCSDSASAVAEFVAFRTKSGVFFEAPCWDHTADPKLFWRMHQSVSGVSSGLANLALRFLNATANSVASEQAFSIQNLQITKIRNRLTIEHADKLNFIYINSRALNEIMSNQPNTEEIAVLEIEAENDFIDTWKISRSVMDLEYNDREEKIEESQVSDVAGPLILI</sequence>
<dbReference type="AlphaFoldDB" id="A0A093VMB6"/>
<protein>
    <submittedName>
        <fullName evidence="1">Zinc finger BED domain-containing protein 4</fullName>
    </submittedName>
</protein>
<dbReference type="EMBL" id="JPOX01000006">
    <property type="protein sequence ID" value="KFX51115.1"/>
    <property type="molecule type" value="Genomic_DNA"/>
</dbReference>
<reference evidence="1" key="2">
    <citation type="journal article" date="2014" name="PLoS Genet.">
        <title>Signature gene expression reveals novel clues to the molecular mechanisms of dimorphic transition in Penicillium marneffei.</title>
        <authorList>
            <person name="Yang E."/>
            <person name="Wang G."/>
            <person name="Cai J."/>
            <person name="Woo P.C."/>
            <person name="Lau S.K."/>
            <person name="Yuen K.-Y."/>
            <person name="Chow W.-N."/>
            <person name="Lin X."/>
        </authorList>
    </citation>
    <scope>NUCLEOTIDE SEQUENCE</scope>
    <source>
        <strain evidence="1">PM1</strain>
    </source>
</reference>
<organism evidence="1">
    <name type="scientific">Talaromyces marneffei PM1</name>
    <dbReference type="NCBI Taxonomy" id="1077442"/>
    <lineage>
        <taxon>Eukaryota</taxon>
        <taxon>Fungi</taxon>
        <taxon>Dikarya</taxon>
        <taxon>Ascomycota</taxon>
        <taxon>Pezizomycotina</taxon>
        <taxon>Eurotiomycetes</taxon>
        <taxon>Eurotiomycetidae</taxon>
        <taxon>Eurotiales</taxon>
        <taxon>Trichocomaceae</taxon>
        <taxon>Talaromyces</taxon>
        <taxon>Talaromyces sect. Talaromyces</taxon>
    </lineage>
</organism>
<proteinExistence type="predicted"/>
<accession>A0A093VMB6</accession>
<dbReference type="EMBL" id="JPOX01000006">
    <property type="protein sequence ID" value="KFX51114.1"/>
    <property type="molecule type" value="Genomic_DNA"/>
</dbReference>